<comment type="caution">
    <text evidence="4">The sequence shown here is derived from an EMBL/GenBank/DDBJ whole genome shotgun (WGS) entry which is preliminary data.</text>
</comment>
<feature type="region of interest" description="Disordered" evidence="2">
    <location>
        <begin position="453"/>
        <end position="472"/>
    </location>
</feature>
<gene>
    <name evidence="4" type="ORF">DFP72DRAFT_835552</name>
</gene>
<feature type="domain" description="C3H1-type" evidence="3">
    <location>
        <begin position="423"/>
        <end position="452"/>
    </location>
</feature>
<organism evidence="4 5">
    <name type="scientific">Ephemerocybe angulata</name>
    <dbReference type="NCBI Taxonomy" id="980116"/>
    <lineage>
        <taxon>Eukaryota</taxon>
        <taxon>Fungi</taxon>
        <taxon>Dikarya</taxon>
        <taxon>Basidiomycota</taxon>
        <taxon>Agaricomycotina</taxon>
        <taxon>Agaricomycetes</taxon>
        <taxon>Agaricomycetidae</taxon>
        <taxon>Agaricales</taxon>
        <taxon>Agaricineae</taxon>
        <taxon>Psathyrellaceae</taxon>
        <taxon>Ephemerocybe</taxon>
    </lineage>
</organism>
<evidence type="ECO:0000256" key="1">
    <source>
        <dbReference type="PROSITE-ProRule" id="PRU00723"/>
    </source>
</evidence>
<keyword evidence="5" id="KW-1185">Reference proteome</keyword>
<protein>
    <recommendedName>
        <fullName evidence="3">C3H1-type domain-containing protein</fullName>
    </recommendedName>
</protein>
<accession>A0A8H6H5U9</accession>
<dbReference type="OrthoDB" id="2355984at2759"/>
<dbReference type="AlphaFoldDB" id="A0A8H6H5U9"/>
<evidence type="ECO:0000313" key="5">
    <source>
        <dbReference type="Proteomes" id="UP000521943"/>
    </source>
</evidence>
<dbReference type="InterPro" id="IPR000571">
    <property type="entry name" value="Znf_CCCH"/>
</dbReference>
<dbReference type="Proteomes" id="UP000521943">
    <property type="component" value="Unassembled WGS sequence"/>
</dbReference>
<dbReference type="EMBL" id="JACGCI010000303">
    <property type="protein sequence ID" value="KAF6741013.1"/>
    <property type="molecule type" value="Genomic_DNA"/>
</dbReference>
<feature type="region of interest" description="Disordered" evidence="2">
    <location>
        <begin position="404"/>
        <end position="425"/>
    </location>
</feature>
<proteinExistence type="predicted"/>
<sequence>MPTARPPTRNVLNDDRSSRVLGCTHTASACRHTSPVLRHQVTHHFATGPSNEKNLKFAVCLLVRSHGSTPESDAGGGYSAELVEKAEALLQDLREGKITKSEALGRLFVVLDVAGDGEDQPARHRAFQSYWTDIEKEAELQAQATARGERIIGGAVRRERHRREKSAEAAAQDALAGLERLIPKRARPGPGDVDDDGDGESDFVSKHPRLDREQLPWAGKDDDFGAAANTGGVENRKLLRLFAHNPRFVVADLRNSASAPAGFPTSEWNNIVRGTPINLDNVLSHLHHVNPPKESVGRLGDREITFGEPKPTRVVESAADWHASWVKSIAATSFVFPHRRDELEQYGEHIMQLFAAKVPSAAGKVIMYDRAIRNFIGGGQRHSLTDTASYSNLREAILSVDGVEAHRSAGGSKGRGHGDKGGRRSDKVCERFNRKTGCSFDDARCKYKHTCKSCGSAGHGESTCQGAGGKRS</sequence>
<feature type="compositionally biased region" description="Acidic residues" evidence="2">
    <location>
        <begin position="192"/>
        <end position="201"/>
    </location>
</feature>
<evidence type="ECO:0000313" key="4">
    <source>
        <dbReference type="EMBL" id="KAF6741013.1"/>
    </source>
</evidence>
<evidence type="ECO:0000256" key="2">
    <source>
        <dbReference type="SAM" id="MobiDB-lite"/>
    </source>
</evidence>
<name>A0A8H6H5U9_9AGAR</name>
<evidence type="ECO:0000259" key="3">
    <source>
        <dbReference type="PROSITE" id="PS50103"/>
    </source>
</evidence>
<feature type="zinc finger region" description="C3H1-type" evidence="1">
    <location>
        <begin position="423"/>
        <end position="452"/>
    </location>
</feature>
<dbReference type="GO" id="GO:0008270">
    <property type="term" value="F:zinc ion binding"/>
    <property type="evidence" value="ECO:0007669"/>
    <property type="project" value="UniProtKB-KW"/>
</dbReference>
<dbReference type="PROSITE" id="PS50103">
    <property type="entry name" value="ZF_C3H1"/>
    <property type="match status" value="1"/>
</dbReference>
<keyword evidence="1" id="KW-0862">Zinc</keyword>
<feature type="compositionally biased region" description="Basic and acidic residues" evidence="2">
    <location>
        <begin position="416"/>
        <end position="425"/>
    </location>
</feature>
<keyword evidence="1" id="KW-0863">Zinc-finger</keyword>
<feature type="region of interest" description="Disordered" evidence="2">
    <location>
        <begin position="181"/>
        <end position="208"/>
    </location>
</feature>
<reference evidence="4 5" key="1">
    <citation type="submission" date="2020-07" db="EMBL/GenBank/DDBJ databases">
        <title>Comparative genomics of pyrophilous fungi reveals a link between fire events and developmental genes.</title>
        <authorList>
            <consortium name="DOE Joint Genome Institute"/>
            <person name="Steindorff A.S."/>
            <person name="Carver A."/>
            <person name="Calhoun S."/>
            <person name="Stillman K."/>
            <person name="Liu H."/>
            <person name="Lipzen A."/>
            <person name="Pangilinan J."/>
            <person name="Labutti K."/>
            <person name="Bruns T.D."/>
            <person name="Grigoriev I.V."/>
        </authorList>
    </citation>
    <scope>NUCLEOTIDE SEQUENCE [LARGE SCALE GENOMIC DNA]</scope>
    <source>
        <strain evidence="4 5">CBS 144469</strain>
    </source>
</reference>
<dbReference type="PROSITE" id="PS51257">
    <property type="entry name" value="PROKAR_LIPOPROTEIN"/>
    <property type="match status" value="1"/>
</dbReference>
<keyword evidence="1" id="KW-0479">Metal-binding</keyword>